<keyword evidence="3" id="KW-1185">Reference proteome</keyword>
<feature type="transmembrane region" description="Helical" evidence="1">
    <location>
        <begin position="269"/>
        <end position="290"/>
    </location>
</feature>
<keyword evidence="1" id="KW-0472">Membrane</keyword>
<feature type="transmembrane region" description="Helical" evidence="1">
    <location>
        <begin position="367"/>
        <end position="388"/>
    </location>
</feature>
<feature type="transmembrane region" description="Helical" evidence="1">
    <location>
        <begin position="49"/>
        <end position="68"/>
    </location>
</feature>
<reference evidence="2 3" key="1">
    <citation type="submission" date="2021-03" db="EMBL/GenBank/DDBJ databases">
        <title>novel species in genus Cellulomonas.</title>
        <authorList>
            <person name="Zhang G."/>
        </authorList>
    </citation>
    <scope>NUCLEOTIDE SEQUENCE [LARGE SCALE GENOMIC DNA]</scope>
    <source>
        <strain evidence="3">zg-ZUI188</strain>
    </source>
</reference>
<comment type="caution">
    <text evidence="2">The sequence shown here is derived from an EMBL/GenBank/DDBJ whole genome shotgun (WGS) entry which is preliminary data.</text>
</comment>
<feature type="transmembrane region" description="Helical" evidence="1">
    <location>
        <begin position="236"/>
        <end position="257"/>
    </location>
</feature>
<feature type="transmembrane region" description="Helical" evidence="1">
    <location>
        <begin position="75"/>
        <end position="92"/>
    </location>
</feature>
<name>A0ABS3SDM6_9CELL</name>
<organism evidence="2 3">
    <name type="scientific">Cellulomonas fengjieae</name>
    <dbReference type="NCBI Taxonomy" id="2819978"/>
    <lineage>
        <taxon>Bacteria</taxon>
        <taxon>Bacillati</taxon>
        <taxon>Actinomycetota</taxon>
        <taxon>Actinomycetes</taxon>
        <taxon>Micrococcales</taxon>
        <taxon>Cellulomonadaceae</taxon>
        <taxon>Cellulomonas</taxon>
    </lineage>
</organism>
<feature type="transmembrane region" description="Helical" evidence="1">
    <location>
        <begin position="21"/>
        <end position="43"/>
    </location>
</feature>
<evidence type="ECO:0000313" key="2">
    <source>
        <dbReference type="EMBL" id="MBO3083859.1"/>
    </source>
</evidence>
<dbReference type="RefSeq" id="WP_208288686.1">
    <property type="nucleotide sequence ID" value="NZ_CP074404.1"/>
</dbReference>
<evidence type="ECO:0000313" key="3">
    <source>
        <dbReference type="Proteomes" id="UP000678317"/>
    </source>
</evidence>
<feature type="transmembrane region" description="Helical" evidence="1">
    <location>
        <begin position="104"/>
        <end position="120"/>
    </location>
</feature>
<feature type="transmembrane region" description="Helical" evidence="1">
    <location>
        <begin position="334"/>
        <end position="355"/>
    </location>
</feature>
<gene>
    <name evidence="2" type="ORF">J4035_04330</name>
</gene>
<dbReference type="Proteomes" id="UP000678317">
    <property type="component" value="Unassembled WGS sequence"/>
</dbReference>
<evidence type="ECO:0008006" key="4">
    <source>
        <dbReference type="Google" id="ProtNLM"/>
    </source>
</evidence>
<feature type="transmembrane region" description="Helical" evidence="1">
    <location>
        <begin position="408"/>
        <end position="428"/>
    </location>
</feature>
<keyword evidence="1" id="KW-1133">Transmembrane helix</keyword>
<proteinExistence type="predicted"/>
<feature type="transmembrane region" description="Helical" evidence="1">
    <location>
        <begin position="479"/>
        <end position="500"/>
    </location>
</feature>
<keyword evidence="1" id="KW-0812">Transmembrane</keyword>
<sequence>MQALLQTDAPTRRPRTDRLPGVPTLVLRASVGALVTAAAVVALRSVPSTRLVAGILVLAALVVLTPVARTLSRRLLLVGTALLGWVQVLWWLDLSALPIDRTSLLLAAWSAALTAWVLAGRRPRQRVAALVPTVRAVDAIPVVGAGVALAALSDRLLVRDPARALDTLLGGWDNAGHFAMFHMIRLRGTTVAEQVPPVDAASWGYADYPQGYHALAASVAELLAGAHDGGGPMLELLLFSRATAIIAIAGCLVVLAGVCSLEPLRRMAVALPVAAVVLTALSLGTGYELLRWGFPNFFLATTLAAALFFVTYRSQGPRDLPMLVAATGAVVGIVHGWFPLAAIAGPLALAAFGPLRRSTWHLSRARWTSVGVLAVCTLAAVYYSRTILGEVDTRTSIGLDGGFPAEDHGIVIAVVCVTLCLSVLRAATRRRGDALADPHAWATVLAVTAGTGAAVFLAVYQQTNFGKLTYYLWKFESGLLLACTLIGAALLGLLGARLLAPTGVAQRRTTLVASSVAALGLTQSMGMVVPNLDGTSIITSITSPRPEPLALPAQVDRLVATGDLIEATEAAARRPDAIVVYLAYPTDYRSIGRNTQQWLLGLTDRWTDVGQRTYSAMPDGVPGTPEEAAQFAGELLETSPRVVLAVRAESADQIVPILVAADPAYADRIEVIG</sequence>
<feature type="transmembrane region" description="Helical" evidence="1">
    <location>
        <begin position="297"/>
        <end position="314"/>
    </location>
</feature>
<protein>
    <recommendedName>
        <fullName evidence="4">Glycosyltransferase RgtA/B/C/D-like domain-containing protein</fullName>
    </recommendedName>
</protein>
<evidence type="ECO:0000256" key="1">
    <source>
        <dbReference type="SAM" id="Phobius"/>
    </source>
</evidence>
<dbReference type="EMBL" id="JAGFBM010000001">
    <property type="protein sequence ID" value="MBO3083859.1"/>
    <property type="molecule type" value="Genomic_DNA"/>
</dbReference>
<accession>A0ABS3SDM6</accession>
<feature type="transmembrane region" description="Helical" evidence="1">
    <location>
        <begin position="440"/>
        <end position="459"/>
    </location>
</feature>